<dbReference type="HAMAP" id="MF_04083">
    <property type="entry name" value="HIV_ENV"/>
    <property type="match status" value="1"/>
</dbReference>
<comment type="PTM">
    <text evidence="33">Highly glycosylated by host. The high number of glycan on the protein is reffered to as 'glycan shield' because it contributes to hide protein sequence from adaptive immune system.</text>
</comment>
<dbReference type="GO" id="GO:0075512">
    <property type="term" value="P:clathrin-dependent endocytosis of virus by host cell"/>
    <property type="evidence" value="ECO:0007669"/>
    <property type="project" value="UniProtKB-UniRule"/>
</dbReference>
<feature type="domain" description="Retroviral envelope protein GP41-like" evidence="37">
    <location>
        <begin position="529"/>
        <end position="718"/>
    </location>
</feature>
<feature type="domain" description="Human immunodeficiency virus 1 envelope glycoprotein Gp120" evidence="36">
    <location>
        <begin position="34"/>
        <end position="510"/>
    </location>
</feature>
<keyword evidence="9 33" id="KW-1032">Host cell membrane</keyword>
<dbReference type="SUPFAM" id="SSF56502">
    <property type="entry name" value="gp120 core"/>
    <property type="match status" value="2"/>
</dbReference>
<evidence type="ECO:0000256" key="33">
    <source>
        <dbReference type="HAMAP-Rule" id="MF_04083"/>
    </source>
</evidence>
<dbReference type="GO" id="GO:0044175">
    <property type="term" value="C:host cell endosome membrane"/>
    <property type="evidence" value="ECO:0007669"/>
    <property type="project" value="UniProtKB-SubCell"/>
</dbReference>
<feature type="disulfide bond" evidence="33">
    <location>
        <begin position="130"/>
        <end position="156"/>
    </location>
</feature>
<feature type="compositionally biased region" description="Basic and acidic residues" evidence="35">
    <location>
        <begin position="725"/>
        <end position="742"/>
    </location>
</feature>
<keyword evidence="24 33" id="KW-0175">Coiled coil</keyword>
<keyword evidence="12 33" id="KW-1162">Viral penetration into host cytoplasm</keyword>
<feature type="region of interest" description="MPER; binding to GalCer" evidence="33">
    <location>
        <begin position="661"/>
        <end position="682"/>
    </location>
</feature>
<comment type="miscellaneous">
    <text evidence="33">HIV-1 lineages are divided in three main groups, M (for Major), O (for Outlier), and N (for New, or Non-M, Non-O). The vast majority of strains found worldwide belong to the group M. Group O seems to be endemic to and largely confined to Cameroon and neighboring countries in West Central Africa, where these viruses represent a small minority of HIV-1 strains. The group N is represented by a limited number of isolates from Cameroonian persons. The group M is further subdivided in 9 clades or subtypes (A to D, F to H, J and K).</text>
</comment>
<keyword evidence="10 33" id="KW-1165">Clathrin-mediated endocytosis of virus by host</keyword>
<comment type="caution">
    <text evidence="33 34">Lacks conserved residue(s) required for the propagation of feature annotation.</text>
</comment>
<dbReference type="GO" id="GO:0052031">
    <property type="term" value="P:symbiont-mediated perturbation of host defense response"/>
    <property type="evidence" value="ECO:0007669"/>
    <property type="project" value="UniProtKB-UniRule"/>
</dbReference>
<dbReference type="Pfam" id="PF00517">
    <property type="entry name" value="GP41"/>
    <property type="match status" value="1"/>
</dbReference>
<feature type="topological domain" description="Extracellular" evidence="33">
    <location>
        <begin position="32"/>
        <end position="683"/>
    </location>
</feature>
<keyword evidence="13 33" id="KW-0165">Cleavage on pair of basic residues</keyword>
<evidence type="ECO:0000256" key="11">
    <source>
        <dbReference type="ARBA" id="ARBA00022581"/>
    </source>
</evidence>
<dbReference type="Gene3D" id="1.10.287.210">
    <property type="match status" value="1"/>
</dbReference>
<dbReference type="InterPro" id="IPR036377">
    <property type="entry name" value="Gp120_core_sf"/>
</dbReference>
<dbReference type="FunFam" id="2.170.40.20:FF:000001">
    <property type="entry name" value="Envelope glycoprotein gp160"/>
    <property type="match status" value="1"/>
</dbReference>
<organism evidence="38">
    <name type="scientific">Human immunodeficiency virus type 1</name>
    <name type="common">HIV-1</name>
    <dbReference type="NCBI Taxonomy" id="11676"/>
    <lineage>
        <taxon>Viruses</taxon>
        <taxon>Riboviria</taxon>
        <taxon>Pararnavirae</taxon>
        <taxon>Artverviricota</taxon>
        <taxon>Revtraviricetes</taxon>
        <taxon>Ortervirales</taxon>
        <taxon>Retroviridae</taxon>
        <taxon>Orthoretrovirinae</taxon>
        <taxon>Lentivirus</taxon>
        <taxon>Lentivirus humimdef1</taxon>
    </lineage>
</organism>
<proteinExistence type="inferred from homology"/>
<dbReference type="InterPro" id="IPR000328">
    <property type="entry name" value="GP41-like"/>
</dbReference>
<dbReference type="SUPFAM" id="SSF58069">
    <property type="entry name" value="Virus ectodomain"/>
    <property type="match status" value="1"/>
</dbReference>
<evidence type="ECO:0000256" key="18">
    <source>
        <dbReference type="ARBA" id="ARBA00022844"/>
    </source>
</evidence>
<comment type="function">
    <text evidence="33">Surface protein gp120: Attaches the virus to the host lymphoid cell by binding to the primary receptor CD4. This interaction induces a structural rearrangement creating a high affinity binding site for a chemokine coreceptor like CXCR4 and/or CCR5. Acts as a ligand for CD209/DC-SIGN and CLEC4M/DC-SIGNR, which are respectively found on dendritic cells (DCs), and on endothelial cells of liver sinusoids and lymph node sinuses. These interactions allow capture of viral particles at mucosal surfaces by these cells and subsequent transmission to permissive cells. HIV subverts the migration properties of dendritic cells to gain access to CD4+ T-cells in lymph nodes. Virus transmission to permissive T-cells occurs either in trans (without DCs infection, through viral capture and transmission), or in cis (following DCs productive infection, through the usual CD4-gp120 interaction), thereby inducing a robust infection. In trans infection, bound virions remain infectious over days and it is proposed that they are not degraded, but protected in non-lysosomal acidic organelles within the DCs close to the cell membrane thus contributing to the viral infectious potential during DCs' migration from the periphery to the lymphoid tissues. On arrival at lymphoid tissues, intact virions recycle back to DCs' cell surface allowing virus transmission to CD4+ T-cells.</text>
</comment>
<comment type="subcellular location">
    <subcellularLocation>
        <location evidence="3">Host cell membrane</location>
        <topology evidence="3">Peripheral membrane protein</topology>
    </subcellularLocation>
    <subcellularLocation>
        <location evidence="1">Host cell membrane</location>
        <topology evidence="1">Single-pass type I membrane protein</topology>
    </subcellularLocation>
    <subcellularLocation>
        <location evidence="2">Host endosome membrane</location>
        <topology evidence="2">Peripheral membrane protein</topology>
    </subcellularLocation>
    <subcellularLocation>
        <location evidence="5">Host endosome membrane</location>
        <topology evidence="5">Single-pass type I membrane protein</topology>
    </subcellularLocation>
    <subcellularLocation>
        <location evidence="6">Virion membrane</location>
        <topology evidence="6">Peripheral membrane protein</topology>
    </subcellularLocation>
    <subcellularLocation>
        <location evidence="4">Virion membrane</location>
        <topology evidence="4">Single-pass type I membrane protein</topology>
    </subcellularLocation>
</comment>
<feature type="disulfide bond" evidence="33">
    <location>
        <begin position="53"/>
        <end position="73"/>
    </location>
</feature>
<evidence type="ECO:0000256" key="32">
    <source>
        <dbReference type="ARBA" id="ARBA00062028"/>
    </source>
</evidence>
<evidence type="ECO:0000259" key="36">
    <source>
        <dbReference type="Pfam" id="PF00516"/>
    </source>
</evidence>
<feature type="site" description="Cleavage; by host furin" evidence="33">
    <location>
        <begin position="510"/>
        <end position="511"/>
    </location>
</feature>
<evidence type="ECO:0000256" key="16">
    <source>
        <dbReference type="ARBA" id="ARBA00022729"/>
    </source>
</evidence>
<evidence type="ECO:0000256" key="24">
    <source>
        <dbReference type="ARBA" id="ARBA00023054"/>
    </source>
</evidence>
<evidence type="ECO:0000256" key="29">
    <source>
        <dbReference type="ARBA" id="ARBA00023280"/>
    </source>
</evidence>
<feature type="disulfide bond" evidence="33">
    <location>
        <begin position="223"/>
        <end position="252"/>
    </location>
</feature>
<evidence type="ECO:0000256" key="2">
    <source>
        <dbReference type="ARBA" id="ARBA00004433"/>
    </source>
</evidence>
<evidence type="ECO:0000256" key="19">
    <source>
        <dbReference type="ARBA" id="ARBA00022870"/>
    </source>
</evidence>
<evidence type="ECO:0000256" key="25">
    <source>
        <dbReference type="ARBA" id="ARBA00023136"/>
    </source>
</evidence>
<keyword evidence="30 33" id="KW-0449">Lipoprotein</keyword>
<dbReference type="GO" id="GO:0005198">
    <property type="term" value="F:structural molecule activity"/>
    <property type="evidence" value="ECO:0007669"/>
    <property type="project" value="UniProtKB-UniRule"/>
</dbReference>
<comment type="domain">
    <text evidence="33">Some of the most genetically diverse regions of the viral genome are present in Env. They are called variable regions 1 through 5 (V1 through V5). Coreceptor usage of gp120 is determined mainly by the primary structure of the third variable region (V3) in the outer domain of gp120. The sequence of V3 determines which coreceptor, CCR5 and/or CXCR4 (corresponding to R5/macrophage, X4/T cell and R5X4/T cell and macrophage tropism), is used to trigger the fusion potential of the Env complex, and hence which cells the virus can infect. Binding to CCR5 involves a region adjacent in addition to V3.</text>
</comment>
<evidence type="ECO:0000256" key="20">
    <source>
        <dbReference type="ARBA" id="ARBA00022879"/>
    </source>
</evidence>
<dbReference type="GO" id="GO:1903908">
    <property type="term" value="P:positive regulation of plasma membrane raft polarization"/>
    <property type="evidence" value="ECO:0007669"/>
    <property type="project" value="UniProtKB-UniRule"/>
</dbReference>
<comment type="function">
    <text evidence="33">Envelope glycoprotein gp160: Oligomerizes in the host endoplasmic reticulum into predominantly trimers. In a second time, gp160 transits in the host Golgi, where glycosylation is completed. The precursor is then proteolytically cleaved in the trans-Golgi and thereby activated by cellular furin or furin-like proteases to produce gp120 and gp41.</text>
</comment>
<keyword evidence="14 33" id="KW-0812">Transmembrane</keyword>
<evidence type="ECO:0000256" key="34">
    <source>
        <dbReference type="RuleBase" id="RU363095"/>
    </source>
</evidence>
<evidence type="ECO:0000256" key="10">
    <source>
        <dbReference type="ARBA" id="ARBA00022570"/>
    </source>
</evidence>
<reference evidence="38" key="1">
    <citation type="submission" date="2015-04" db="EMBL/GenBank/DDBJ databases">
        <authorList>
            <person name="Syromyatnikov M.Y."/>
            <person name="Popov V.N."/>
        </authorList>
    </citation>
    <scope>NUCLEOTIDE SEQUENCE</scope>
    <source>
        <strain evidence="38">701010186 - 701010186_A_F3</strain>
    </source>
</reference>
<comment type="function">
    <text evidence="33">Transmembrane protein gp41: Acts as a class I viral fusion protein. Under the current model, the protein has at least 3 conformational states: pre-fusion native state, pre-hairpin intermediate state, and post-fusion hairpin state. During fusion of viral and target intracellular membranes, the coiled coil regions (heptad repeats) assume a trimer-of-hairpins structure, positioning the fusion peptide in close proximity to the C-terminal region of the ectodomain. The formation of this structure appears to drive apposition and subsequent fusion of viral and target cell membranes. Complete fusion occurs in host cell endosomes and is dynamin-dependent, however some lipid transfer might occur at the plasma membrane. The virus undergoes clathrin-dependent internalization long before endosomal fusion, thus minimizing the surface exposure of conserved viral epitopes during fusion and reducing the efficacy of inhibitors targeting these epitopes. Membranes fusion leads to delivery of the nucleocapsid into the cytoplasm.</text>
</comment>
<comment type="subcellular location">
    <molecule>Surface protein gp120</molecule>
    <subcellularLocation>
        <location evidence="33">Virion membrane</location>
        <topology evidence="33">Peripheral membrane protein</topology>
    </subcellularLocation>
    <subcellularLocation>
        <location evidence="33">Host cell membrane</location>
        <topology evidence="33">Peripheral membrane protein</topology>
    </subcellularLocation>
    <subcellularLocation>
        <location evidence="33">Host endosome membrane</location>
        <topology evidence="33">Single-pass type I membrane protein</topology>
    </subcellularLocation>
    <text evidence="33">The surface protein is not anchored to the viral envelope, but associates with the extravirion surface through its binding to TM. It is probably concentrated at the site of budding and incorporated into the virions possibly by contacts between the cytoplasmic tail of Env and the N-terminus of Gag.</text>
</comment>
<keyword evidence="29 33" id="KW-0899">Viral immunoevasion</keyword>
<evidence type="ECO:0000259" key="37">
    <source>
        <dbReference type="Pfam" id="PF00517"/>
    </source>
</evidence>
<keyword evidence="16 33" id="KW-0732">Signal</keyword>
<dbReference type="GO" id="GO:0020002">
    <property type="term" value="C:host cell plasma membrane"/>
    <property type="evidence" value="ECO:0007669"/>
    <property type="project" value="UniProtKB-SubCell"/>
</dbReference>
<evidence type="ECO:0000256" key="9">
    <source>
        <dbReference type="ARBA" id="ARBA00022511"/>
    </source>
</evidence>
<comment type="domain">
    <text evidence="33">The YXXL motif is involved in determining the exact site of viral release at the surface of infected mononuclear cells and promotes endocytosis. YXXL and di-leucine endocytosis motifs interact directly or indirectly with the clathrin adapter complexes, opperate independently, and their activities are not additive.</text>
</comment>
<feature type="region of interest" description="Immunosuppression" evidence="33">
    <location>
        <begin position="573"/>
        <end position="591"/>
    </location>
</feature>
<evidence type="ECO:0000256" key="1">
    <source>
        <dbReference type="ARBA" id="ARBA00004402"/>
    </source>
</evidence>
<dbReference type="FunFam" id="1.20.5.490:FF:000001">
    <property type="entry name" value="Envelope glycoprotein gp160"/>
    <property type="match status" value="1"/>
</dbReference>
<comment type="domain">
    <text evidence="33">The CD4-binding region is targeted by the antibody b12.</text>
</comment>
<evidence type="ECO:0000256" key="31">
    <source>
        <dbReference type="ARBA" id="ARBA00023296"/>
    </source>
</evidence>
<keyword evidence="17 33" id="KW-1161">Viral attachment to host cell</keyword>
<keyword evidence="7 33" id="KW-1168">Fusion of virus membrane with host membrane</keyword>
<feature type="chain" id="PRO_5023535533" description="Transmembrane protein gp41" evidence="33">
    <location>
        <begin position="511"/>
        <end position="855"/>
    </location>
</feature>
<comment type="domain">
    <text evidence="33">The membrane proximal external region (MPER) present in gp41 is a tryptophan-rich region recognized by the antibodies 2F5, Z13, and 4E10. MPER seems to play a role in fusion.</text>
</comment>
<dbReference type="Pfam" id="PF00516">
    <property type="entry name" value="GP120"/>
    <property type="match status" value="1"/>
</dbReference>
<sequence length="855" mass="96927">MKVRGIRKNYQHLWRWGMMLLGILMICSATDKSWVTVYYGVPVWKEATTTLFCASDAKAYGTEVHNVWATHACVPTDPNPLELNLENVTENFNMWKNSMVEQMQEDIISLWDQSLKPCVKLTPLCVTLNCTDYGNDTTSNNSSGWEIMEKGEIKNCSFNITTSIRDKMKKEYALFYSLDVIQIDNDNNSKGNNTSYRLRSCNTSVITQACPKVSFEPIPIHYCAPAGFAILKCNDKKFNGTGSCKNVSTVQCTHGIKPVVSTQLLLNGSLAKEEVVVRSENFTNNAKIIIVQLNESVAINCTRPNNNTRKGISIGPGRAFYATGDIIGDIRQAHCNISREDWNNTLKRVAEKLREQFKNKTIAFNQSSGGDPEIVMHTFNCGGEFFYCNTTKLFNSTWYSNTTDTDNTTGNITLPCRIKQVINMWQEVGKAMYAPPIRGQIRCSSNITGLLLTRDGGKNNTNGTETFRPGGGDMRDNWRSELYKYKVVKIEPLGVAPTKARRRVVQREKRAVGIGAVLLGFLGAAGSTMGAASITLTVQARQLLSGIVQQQTNLPRAIEAQQHLLQLTVWGIKQLQARVLALERYLQDQQLLGVWGCSGKLICTTNVPWNTSWSNKSLNDIWDNMTWMEWEREINNYTHIIYDLLAESQNQQEKNEQDLLALDKWASLWSWFDITNWLWYIKIFIMIVGGLIGLRIVFTVLSIVNRVRQGYSPLSFQTQFPAPRGPDRPEGIEEGGGERDRGRSGQLVDGFLAIFWVDLRSLIIFLYHRLRDLLLIVTRIVELLGRRGWEALKYWWNLLQYWSQELKNSAVSLLNATAIAVAEGTDRIIEIVQRIFRAILHIPTRIRQGFERALL</sequence>
<keyword evidence="21 33" id="KW-1164">Virus endocytosis by host</keyword>
<dbReference type="GO" id="GO:0019062">
    <property type="term" value="P:virion attachment to host cell"/>
    <property type="evidence" value="ECO:0007669"/>
    <property type="project" value="UniProtKB-UniRule"/>
</dbReference>
<feature type="chain" id="PRO_5023535532" description="Surface protein gp120" evidence="33">
    <location>
        <begin position="32"/>
        <end position="510"/>
    </location>
</feature>
<keyword evidence="26 33" id="KW-0564">Palmitate</keyword>
<feature type="region of interest" description="CD4-binding loop" evidence="33">
    <location>
        <begin position="367"/>
        <end position="377"/>
    </location>
</feature>
<dbReference type="Gene3D" id="2.170.40.20">
    <property type="entry name" value="Human immunodeficiency virus 1, Gp160, envelope glycoprotein"/>
    <property type="match status" value="2"/>
</dbReference>
<keyword evidence="28 33" id="KW-0325">Glycoprotein</keyword>
<dbReference type="EMBL" id="KR423532">
    <property type="protein sequence ID" value="AKR69245.1"/>
    <property type="molecule type" value="Genomic_RNA"/>
</dbReference>
<evidence type="ECO:0000256" key="13">
    <source>
        <dbReference type="ARBA" id="ARBA00022685"/>
    </source>
</evidence>
<keyword evidence="11 33" id="KW-0945">Host-virus interaction</keyword>
<name>A0A0K0UYY2_HV1</name>
<keyword evidence="25 33" id="KW-0472">Membrane</keyword>
<evidence type="ECO:0000256" key="8">
    <source>
        <dbReference type="ARBA" id="ARBA00022510"/>
    </source>
</evidence>
<evidence type="ECO:0000256" key="23">
    <source>
        <dbReference type="ARBA" id="ARBA00023046"/>
    </source>
</evidence>
<comment type="similarity">
    <text evidence="33">Belongs to the HIV-1 env protein family.</text>
</comment>
<dbReference type="GO" id="GO:0055036">
    <property type="term" value="C:virion membrane"/>
    <property type="evidence" value="ECO:0007669"/>
    <property type="project" value="UniProtKB-SubCell"/>
</dbReference>
<keyword evidence="15 33" id="KW-0053">Apoptosis</keyword>
<evidence type="ECO:0000256" key="35">
    <source>
        <dbReference type="SAM" id="MobiDB-lite"/>
    </source>
</evidence>
<dbReference type="FunFam" id="1.10.287.210:FF:000001">
    <property type="entry name" value="Envelope glycoprotein gp160"/>
    <property type="match status" value="1"/>
</dbReference>
<keyword evidence="31 33" id="KW-1160">Virus entry into host cell</keyword>
<evidence type="ECO:0000256" key="6">
    <source>
        <dbReference type="ARBA" id="ARBA00004650"/>
    </source>
</evidence>
<evidence type="ECO:0000256" key="12">
    <source>
        <dbReference type="ARBA" id="ARBA00022595"/>
    </source>
</evidence>
<keyword evidence="27 33" id="KW-1015">Disulfide bond</keyword>
<evidence type="ECO:0000256" key="15">
    <source>
        <dbReference type="ARBA" id="ARBA00022703"/>
    </source>
</evidence>
<dbReference type="CDD" id="cd09909">
    <property type="entry name" value="HIV-1-like_HR1-HR2"/>
    <property type="match status" value="1"/>
</dbReference>
<dbReference type="InterPro" id="IPR000777">
    <property type="entry name" value="HIV1_Gp120"/>
</dbReference>
<feature type="transmembrane region" description="Helical" evidence="34">
    <location>
        <begin position="677"/>
        <end position="704"/>
    </location>
</feature>
<dbReference type="GO" id="GO:1903911">
    <property type="term" value="P:positive regulation of receptor clustering"/>
    <property type="evidence" value="ECO:0007669"/>
    <property type="project" value="UniProtKB-UniRule"/>
</dbReference>
<accession>A0A0K0UYY2</accession>
<dbReference type="GO" id="GO:0016020">
    <property type="term" value="C:membrane"/>
    <property type="evidence" value="ECO:0007669"/>
    <property type="project" value="UniProtKB-UniRule"/>
</dbReference>
<dbReference type="GO" id="GO:0019064">
    <property type="term" value="P:fusion of virus membrane with host plasma membrane"/>
    <property type="evidence" value="ECO:0007669"/>
    <property type="project" value="UniProtKB-UniRule"/>
</dbReference>
<keyword evidence="22 33" id="KW-1133">Transmembrane helix</keyword>
<comment type="subcellular location">
    <molecule>Transmembrane protein gp41</molecule>
    <subcellularLocation>
        <location evidence="33">Virion membrane</location>
        <topology evidence="33">Single-pass type I membrane protein</topology>
    </subcellularLocation>
    <subcellularLocation>
        <location evidence="33">Host cell membrane</location>
        <topology evidence="33">Single-pass type I membrane protein</topology>
    </subcellularLocation>
    <subcellularLocation>
        <location evidence="33">Host endosome membrane</location>
        <topology evidence="33">Single-pass type I membrane protein</topology>
    </subcellularLocation>
    <text evidence="33">It is probably concentrated at the site of budding and incorporated into the virions possibly by contacts between the cytoplasmic tail of Env and the N-terminus of Gag.</text>
</comment>
<feature type="topological domain" description="Cytoplasmic" evidence="33">
    <location>
        <begin position="705"/>
        <end position="855"/>
    </location>
</feature>
<evidence type="ECO:0000256" key="22">
    <source>
        <dbReference type="ARBA" id="ARBA00022989"/>
    </source>
</evidence>
<feature type="region of interest" description="Disordered" evidence="35">
    <location>
        <begin position="717"/>
        <end position="742"/>
    </location>
</feature>
<comment type="subunit">
    <text evidence="32">The mature envelope protein (Env) consists of a homotrimer of non-covalently associated gp120-gp41 heterodimers. The resulting complex protrudes from the virus surface as a spike. There seems to be as few as 10 spikes on the average virion. Interacts with host CD4, CCR5 and CXCR4. Gp120 also interacts with the C-type lectins CD209/DC-SIGN and CLEC4M/DC-SIGNR (collectively referred to as DC-SIGN(R)). Gp120 and gp41 interact with GalCer. Gp120 interacts with host ITGA4/ITGB7 complex; on CD4+ T-cells, this interaction results in rapid activation of integrin ITGAL/LFA-1, which facilitates efficient cell-to-cell spreading of HIV-1. Gp120 interacts with cell-associated heparan sulfate; this interaction increases virus infectivity on permissive cells and may be involved in infection of CD4- cells.</text>
</comment>
<comment type="subunit">
    <text evidence="33">The mature envelope protein (Env) consists of a homotrimer of non-covalently associated gp120-gp41 heterodimers. The resulting complex protrudes from the virus surface as a spike. There seems to be as few as 10 spikes on the average virion. Surface protein gp120 interacts with host CD4, CCR5 and CXCR4. Gp120 also interacts with the C-type lectins CD209/DC-SIGN and CLEC4M/DC-SIGNR (collectively referred to as DC-SIGN(R)). Gp120 and gp41 interact with GalCer. Gp120 interacts with host ITGA4/ITGB7 complex; on CD4+ T-cells, this interaction results in rapid activation of integrin ITGAL/LFA-1, which facilitates efficient cell-to-cell spreading of HIV-1. Gp120 interacts with cell-associated heparan sulfate; this interaction increases virus infectivity on permissive cells and may be involved in infection of CD4- cells.</text>
</comment>
<evidence type="ECO:0000256" key="3">
    <source>
        <dbReference type="ARBA" id="ARBA00004505"/>
    </source>
</evidence>
<keyword evidence="19 33" id="KW-1043">Host membrane</keyword>
<keyword evidence="8 33" id="KW-1170">Fusion of virus membrane with host endosomal membrane</keyword>
<comment type="miscellaneous">
    <text evidence="33">Inhibitors targeting HIV-1 viral envelope proteins are used as antiretroviral drugs. Attachment of virions to the cell surface via non-specific interactions and CD4 binding can be blocked by inhibitors that include cyanovirin-N, cyclotriazadisulfonamide analogs, PRO 2000, TNX 355 and PRO 542. In addition, BMS 806 can block CD4-induced conformational changes. Env interactions with the coreceptor molecules can be targeted by CCR5 antagonists including SCH-D, maraviroc (UK 427857) and aplaviroc (GW 873140), and the CXCR4 antagonist AMD 070. Fusion of viral and cellular membranes can be inhibited by peptides such as enfuvirtide and tifuvirtide (T 1249). Resistance to inhibitors associated with mutations in Env are observed. Most of the time, single mutations confer only a modest reduction in drug susceptibility. Combination of several mutations is usually required to develop a high-level drug resistance.</text>
</comment>
<evidence type="ECO:0000256" key="7">
    <source>
        <dbReference type="ARBA" id="ARBA00022506"/>
    </source>
</evidence>
<dbReference type="GO" id="GO:0039654">
    <property type="term" value="P:fusion of virus membrane with host endosome membrane"/>
    <property type="evidence" value="ECO:0007669"/>
    <property type="project" value="UniProtKB-UniRule"/>
</dbReference>
<dbReference type="InterPro" id="IPR037527">
    <property type="entry name" value="Gp160"/>
</dbReference>
<evidence type="ECO:0000256" key="5">
    <source>
        <dbReference type="ARBA" id="ARBA00004578"/>
    </source>
</evidence>
<organismHost>
    <name type="scientific">Homo sapiens</name>
    <name type="common">Human</name>
    <dbReference type="NCBI Taxonomy" id="9606"/>
</organismHost>
<protein>
    <recommendedName>
        <fullName evidence="33">Envelope glycoprotein gp160</fullName>
    </recommendedName>
    <alternativeName>
        <fullName evidence="33">Env polyprotein</fullName>
    </alternativeName>
    <component>
        <recommendedName>
            <fullName evidence="33">Surface protein gp120</fullName>
            <shortName evidence="33">SU</shortName>
        </recommendedName>
        <alternativeName>
            <fullName evidence="33">Glycoprotein 120</fullName>
            <shortName evidence="33">gp120</shortName>
        </alternativeName>
    </component>
    <component>
        <recommendedName>
            <fullName evidence="33">Transmembrane protein gp41</fullName>
            <shortName evidence="33">TM</shortName>
        </recommendedName>
        <alternativeName>
            <fullName evidence="33">Glycoprotein 41</fullName>
            <shortName evidence="33">gp41</shortName>
        </alternativeName>
    </component>
</protein>
<evidence type="ECO:0000256" key="21">
    <source>
        <dbReference type="ARBA" id="ARBA00022890"/>
    </source>
</evidence>
<feature type="disulfide bond" evidence="33">
    <location>
        <begin position="233"/>
        <end position="244"/>
    </location>
</feature>
<evidence type="ECO:0000256" key="30">
    <source>
        <dbReference type="ARBA" id="ARBA00023288"/>
    </source>
</evidence>
<comment type="PTM">
    <text evidence="33">Specific enzymatic cleavages in vivo yield mature proteins. Envelope glycoproteins are synthesized as a inactive precursor that is heavily N-glycosylated and processed likely by host cell furin in the Golgi to yield the mature SU and TM proteins. The cleavage site between SU and TM requires the minimal sequence [KR]-X-[KR]-R. About 2 of the 9 disulfide bonds of gp41 are reduced by P4HB/PDI, following binding to CD4 receptor.</text>
</comment>
<comment type="PTM">
    <text evidence="33">Palmitoylation of the transmembrane protein and of Env polyprotein (prior to its proteolytic cleavage) is essential for their association with host cell membrane lipid rafts. Palmitoylation is therefore required for envelope trafficking to classical lipid rafts, but not for viral replication.</text>
</comment>
<feature type="short sequence motif" description="Di-leucine internalization motif" evidence="33">
    <location>
        <begin position="854"/>
        <end position="855"/>
    </location>
</feature>
<comment type="domain">
    <text evidence="33 34">The 17 amino acids long immunosuppressive region is present in many retroviral envelope proteins. Synthetic peptides derived from this relatively conserved sequence inhibit immune function in vitro and in vivo.</text>
</comment>
<feature type="region of interest" description="V1" evidence="33">
    <location>
        <begin position="130"/>
        <end position="155"/>
    </location>
</feature>
<evidence type="ECO:0000313" key="38">
    <source>
        <dbReference type="EMBL" id="AKR69245.1"/>
    </source>
</evidence>
<keyword evidence="18 33" id="KW-0946">Virion</keyword>
<evidence type="ECO:0000256" key="14">
    <source>
        <dbReference type="ARBA" id="ARBA00022692"/>
    </source>
</evidence>
<evidence type="ECO:0000256" key="17">
    <source>
        <dbReference type="ARBA" id="ARBA00022804"/>
    </source>
</evidence>
<dbReference type="Gene3D" id="1.20.5.490">
    <property type="entry name" value="Single helix bin"/>
    <property type="match status" value="1"/>
</dbReference>
<keyword evidence="23 33" id="KW-1039">Host endosome</keyword>
<evidence type="ECO:0000256" key="26">
    <source>
        <dbReference type="ARBA" id="ARBA00023139"/>
    </source>
</evidence>
<feature type="region of interest" description="Fusion peptide" evidence="33">
    <location>
        <begin position="511"/>
        <end position="531"/>
    </location>
</feature>
<evidence type="ECO:0000256" key="4">
    <source>
        <dbReference type="ARBA" id="ARBA00004563"/>
    </source>
</evidence>
<feature type="short sequence motif" description="YXXL motif; contains endocytosis signal" evidence="33">
    <location>
        <begin position="711"/>
        <end position="714"/>
    </location>
</feature>
<feature type="disulfide bond" evidence="33">
    <location>
        <begin position="597"/>
        <end position="603"/>
    </location>
</feature>
<gene>
    <name evidence="33 38" type="primary">env</name>
</gene>
<feature type="transmembrane region" description="Helical" evidence="34">
    <location>
        <begin position="511"/>
        <end position="534"/>
    </location>
</feature>
<keyword evidence="20 33" id="KW-0261">Viral envelope protein</keyword>
<dbReference type="GO" id="GO:0019082">
    <property type="term" value="P:viral protein processing"/>
    <property type="evidence" value="ECO:0007669"/>
    <property type="project" value="UniProtKB-UniRule"/>
</dbReference>
<feature type="coiled-coil region" evidence="33">
    <location>
        <begin position="632"/>
        <end position="666"/>
    </location>
</feature>
<evidence type="ECO:0000256" key="28">
    <source>
        <dbReference type="ARBA" id="ARBA00023180"/>
    </source>
</evidence>
<dbReference type="FunFam" id="2.170.40.20:FF:000003">
    <property type="entry name" value="Envelope glycoprotein gp160"/>
    <property type="match status" value="1"/>
</dbReference>
<evidence type="ECO:0000256" key="27">
    <source>
        <dbReference type="ARBA" id="ARBA00023157"/>
    </source>
</evidence>
<feature type="chain" id="PRO_5023535534" description="Envelope glycoprotein gp160" evidence="33">
    <location>
        <begin position="32"/>
        <end position="855"/>
    </location>
</feature>
<dbReference type="GO" id="GO:0019031">
    <property type="term" value="C:viral envelope"/>
    <property type="evidence" value="ECO:0007669"/>
    <property type="project" value="UniProtKB-KW"/>
</dbReference>